<evidence type="ECO:0000313" key="1">
    <source>
        <dbReference type="EMBL" id="KZC08645.1"/>
    </source>
</evidence>
<dbReference type="Proteomes" id="UP000076502">
    <property type="component" value="Unassembled WGS sequence"/>
</dbReference>
<dbReference type="EMBL" id="KQ434853">
    <property type="protein sequence ID" value="KZC08645.1"/>
    <property type="molecule type" value="Genomic_DNA"/>
</dbReference>
<evidence type="ECO:0000313" key="2">
    <source>
        <dbReference type="Proteomes" id="UP000076502"/>
    </source>
</evidence>
<reference evidence="1 2" key="1">
    <citation type="submission" date="2015-07" db="EMBL/GenBank/DDBJ databases">
        <title>The genome of Dufourea novaeangliae.</title>
        <authorList>
            <person name="Pan H."/>
            <person name="Kapheim K."/>
        </authorList>
    </citation>
    <scope>NUCLEOTIDE SEQUENCE [LARGE SCALE GENOMIC DNA]</scope>
    <source>
        <strain evidence="1">0120121106</strain>
        <tissue evidence="1">Whole body</tissue>
    </source>
</reference>
<gene>
    <name evidence="1" type="ORF">WN55_11230</name>
</gene>
<organism evidence="1 2">
    <name type="scientific">Dufourea novaeangliae</name>
    <name type="common">Sweat bee</name>
    <dbReference type="NCBI Taxonomy" id="178035"/>
    <lineage>
        <taxon>Eukaryota</taxon>
        <taxon>Metazoa</taxon>
        <taxon>Ecdysozoa</taxon>
        <taxon>Arthropoda</taxon>
        <taxon>Hexapoda</taxon>
        <taxon>Insecta</taxon>
        <taxon>Pterygota</taxon>
        <taxon>Neoptera</taxon>
        <taxon>Endopterygota</taxon>
        <taxon>Hymenoptera</taxon>
        <taxon>Apocrita</taxon>
        <taxon>Aculeata</taxon>
        <taxon>Apoidea</taxon>
        <taxon>Anthophila</taxon>
        <taxon>Halictidae</taxon>
        <taxon>Rophitinae</taxon>
        <taxon>Dufourea</taxon>
    </lineage>
</organism>
<sequence length="52" mass="5924">MLEDTYNTYIRGRSESQRMLEHFREPKSAFILSLASHAYVQTSVSVSDKGAD</sequence>
<proteinExistence type="predicted"/>
<dbReference type="AlphaFoldDB" id="A0A154P9S3"/>
<keyword evidence="2" id="KW-1185">Reference proteome</keyword>
<name>A0A154P9S3_DUFNO</name>
<protein>
    <submittedName>
        <fullName evidence="1">Uncharacterized protein</fullName>
    </submittedName>
</protein>
<accession>A0A154P9S3</accession>